<evidence type="ECO:0000313" key="5">
    <source>
        <dbReference type="EMBL" id="VFR69852.1"/>
    </source>
</evidence>
<protein>
    <submittedName>
        <fullName evidence="6">Methyl-accepting chemotaxis protein</fullName>
    </submittedName>
</protein>
<evidence type="ECO:0000313" key="2">
    <source>
        <dbReference type="EMBL" id="VFR27532.1"/>
    </source>
</evidence>
<dbReference type="EMBL" id="CAADID010000023">
    <property type="protein sequence ID" value="VFR73599.1"/>
    <property type="molecule type" value="Genomic_DNA"/>
</dbReference>
<evidence type="ECO:0000313" key="4">
    <source>
        <dbReference type="EMBL" id="VFR55207.1"/>
    </source>
</evidence>
<accession>A0A484TJ82</accession>
<keyword evidence="1" id="KW-0175">Coiled coil</keyword>
<organism evidence="6">
    <name type="scientific">plant metagenome</name>
    <dbReference type="NCBI Taxonomy" id="1297885"/>
    <lineage>
        <taxon>unclassified sequences</taxon>
        <taxon>metagenomes</taxon>
        <taxon>organismal metagenomes</taxon>
    </lineage>
</organism>
<dbReference type="EMBL" id="CAADIK010000023">
    <property type="protein sequence ID" value="VFR69852.1"/>
    <property type="molecule type" value="Genomic_DNA"/>
</dbReference>
<feature type="coiled-coil region" evidence="1">
    <location>
        <begin position="46"/>
        <end position="122"/>
    </location>
</feature>
<evidence type="ECO:0000313" key="3">
    <source>
        <dbReference type="EMBL" id="VFR42574.1"/>
    </source>
</evidence>
<dbReference type="EMBL" id="CAADIG010000014">
    <property type="protein sequence ID" value="VFR42574.1"/>
    <property type="molecule type" value="Genomic_DNA"/>
</dbReference>
<evidence type="ECO:0000313" key="7">
    <source>
        <dbReference type="EMBL" id="VFR98740.1"/>
    </source>
</evidence>
<evidence type="ECO:0000313" key="8">
    <source>
        <dbReference type="EMBL" id="VFS22196.1"/>
    </source>
</evidence>
<dbReference type="EMBL" id="CAADIZ010000011">
    <property type="protein sequence ID" value="VFS22196.1"/>
    <property type="molecule type" value="Genomic_DNA"/>
</dbReference>
<dbReference type="AlphaFoldDB" id="A0A484TJ82"/>
<name>A0A484TJ82_9ZZZZ</name>
<gene>
    <name evidence="2" type="ORF">AMP9_4514</name>
    <name evidence="3" type="ORF">ANT2_4335</name>
    <name evidence="6" type="ORF">ANT3_4339</name>
    <name evidence="4" type="ORF">BRI6_4632</name>
    <name evidence="5" type="ORF">BRI9_4635</name>
    <name evidence="7" type="ORF">IVO3_4631</name>
    <name evidence="8" type="ORF">RAN7_4563</name>
</gene>
<reference evidence="6" key="1">
    <citation type="submission" date="2019-03" db="EMBL/GenBank/DDBJ databases">
        <authorList>
            <person name="Danneels B."/>
        </authorList>
    </citation>
    <scope>NUCLEOTIDE SEQUENCE</scope>
</reference>
<evidence type="ECO:0000256" key="1">
    <source>
        <dbReference type="SAM" id="Coils"/>
    </source>
</evidence>
<evidence type="ECO:0000313" key="6">
    <source>
        <dbReference type="EMBL" id="VFR73599.1"/>
    </source>
</evidence>
<proteinExistence type="predicted"/>
<dbReference type="EMBL" id="CAADII010000042">
    <property type="protein sequence ID" value="VFR55207.1"/>
    <property type="molecule type" value="Genomic_DNA"/>
</dbReference>
<sequence length="215" mass="22994">MKPSHAMRSRAASVAHILLWLWMAGLTALVLISFRVAGDLAAQEQLDTALRQLQLLEVGVEELNDAHQTLQARPQAVTAAALQSTRQALDARIGQLEQALAERSKVDELEALRREVEQLKASRTAARPASPAPARAIRPAAAATKEPTMPFRVVGLDLRAGQLTVSVAPASGEWSAAQIQVVLPGESVGQWRLDAIDGGTAVFSHAGQTRRLAIP</sequence>
<dbReference type="EMBL" id="CAADHY010000023">
    <property type="protein sequence ID" value="VFR27532.1"/>
    <property type="molecule type" value="Genomic_DNA"/>
</dbReference>
<dbReference type="EMBL" id="CAADIP010000070">
    <property type="protein sequence ID" value="VFR98740.1"/>
    <property type="molecule type" value="Genomic_DNA"/>
</dbReference>